<evidence type="ECO:0000256" key="8">
    <source>
        <dbReference type="SAM" id="MobiDB-lite"/>
    </source>
</evidence>
<feature type="domain" description="SRCR" evidence="9">
    <location>
        <begin position="177"/>
        <end position="301"/>
    </location>
</feature>
<dbReference type="GO" id="GO:0031638">
    <property type="term" value="P:zymogen activation"/>
    <property type="evidence" value="ECO:0007669"/>
    <property type="project" value="TreeGrafter"/>
</dbReference>
<dbReference type="PANTHER" id="PTHR48071:SF15">
    <property type="entry name" value="SRCR DOMAIN-CONTAINING PROTEIN"/>
    <property type="match status" value="1"/>
</dbReference>
<reference evidence="10" key="1">
    <citation type="submission" date="2025-08" db="UniProtKB">
        <authorList>
            <consortium name="Ensembl"/>
        </authorList>
    </citation>
    <scope>IDENTIFICATION</scope>
</reference>
<dbReference type="STRING" id="80966.ENSAPOP00000019146"/>
<dbReference type="AlphaFoldDB" id="A0A3Q1FM31"/>
<evidence type="ECO:0000256" key="1">
    <source>
        <dbReference type="ARBA" id="ARBA00004613"/>
    </source>
</evidence>
<dbReference type="GeneTree" id="ENSGT00940000163299"/>
<feature type="domain" description="SRCR" evidence="9">
    <location>
        <begin position="32"/>
        <end position="69"/>
    </location>
</feature>
<name>A0A3Q1FM31_9TELE</name>
<dbReference type="Pfam" id="PF00530">
    <property type="entry name" value="SRCR"/>
    <property type="match status" value="2"/>
</dbReference>
<dbReference type="SMART" id="SM00202">
    <property type="entry name" value="SR"/>
    <property type="match status" value="2"/>
</dbReference>
<feature type="region of interest" description="Disordered" evidence="8">
    <location>
        <begin position="311"/>
        <end position="332"/>
    </location>
</feature>
<dbReference type="SUPFAM" id="SSF56487">
    <property type="entry name" value="SRCR-like"/>
    <property type="match status" value="3"/>
</dbReference>
<evidence type="ECO:0000256" key="6">
    <source>
        <dbReference type="ARBA" id="ARBA00023180"/>
    </source>
</evidence>
<dbReference type="PANTHER" id="PTHR48071">
    <property type="entry name" value="SRCR DOMAIN-CONTAINING PROTEIN"/>
    <property type="match status" value="1"/>
</dbReference>
<evidence type="ECO:0000256" key="5">
    <source>
        <dbReference type="ARBA" id="ARBA00023157"/>
    </source>
</evidence>
<protein>
    <recommendedName>
        <fullName evidence="9">SRCR domain-containing protein</fullName>
    </recommendedName>
</protein>
<keyword evidence="5 7" id="KW-1015">Disulfide bond</keyword>
<feature type="disulfide bond" evidence="7">
    <location>
        <begin position="244"/>
        <end position="254"/>
    </location>
</feature>
<accession>A0A3Q1FM31</accession>
<keyword evidence="2" id="KW-0964">Secreted</keyword>
<dbReference type="GO" id="GO:0005886">
    <property type="term" value="C:plasma membrane"/>
    <property type="evidence" value="ECO:0007669"/>
    <property type="project" value="TreeGrafter"/>
</dbReference>
<dbReference type="PRINTS" id="PR00258">
    <property type="entry name" value="SPERACTRCPTR"/>
</dbReference>
<keyword evidence="4" id="KW-0677">Repeat</keyword>
<sequence length="332" mass="36191">MQKRHKITKMGHKNTTKPLETTTKSHKSILFIMLTGGDSHCAGTLELKHLDDWRPVEASAWTLKAAAVFYSIRLLNGKSLCSGRLEVRSNQSNHQWSSVCEDDFDRHDAEVVCRELSCGAPLTFQGALFGKAAAPIQKKEFQCAGNESGLLECKSSDSGGNTCSPDRAGGLICSEPVRLVGGDSRCAGTLELKDAGVWRPVDASGWTLEAVGPVCLHLGCGPAVSVGERREFSDKPAWLIERYCDLSGLDLRECITYWHSSSAVNLVCFGNWSHLCAVMSVQATRGQRPSRQQNMELVVCTLYVSAAEERPDEEGEAQAAEQDLHGTHLISP</sequence>
<proteinExistence type="predicted"/>
<evidence type="ECO:0000256" key="4">
    <source>
        <dbReference type="ARBA" id="ARBA00022737"/>
    </source>
</evidence>
<dbReference type="Proteomes" id="UP000257200">
    <property type="component" value="Unplaced"/>
</dbReference>
<comment type="caution">
    <text evidence="7">Lacks conserved residue(s) required for the propagation of feature annotation.</text>
</comment>
<dbReference type="GO" id="GO:0004252">
    <property type="term" value="F:serine-type endopeptidase activity"/>
    <property type="evidence" value="ECO:0007669"/>
    <property type="project" value="TreeGrafter"/>
</dbReference>
<keyword evidence="11" id="KW-1185">Reference proteome</keyword>
<organism evidence="10 11">
    <name type="scientific">Acanthochromis polyacanthus</name>
    <name type="common">spiny chromis</name>
    <dbReference type="NCBI Taxonomy" id="80966"/>
    <lineage>
        <taxon>Eukaryota</taxon>
        <taxon>Metazoa</taxon>
        <taxon>Chordata</taxon>
        <taxon>Craniata</taxon>
        <taxon>Vertebrata</taxon>
        <taxon>Euteleostomi</taxon>
        <taxon>Actinopterygii</taxon>
        <taxon>Neopterygii</taxon>
        <taxon>Teleostei</taxon>
        <taxon>Neoteleostei</taxon>
        <taxon>Acanthomorphata</taxon>
        <taxon>Ovalentaria</taxon>
        <taxon>Pomacentridae</taxon>
        <taxon>Acanthochromis</taxon>
    </lineage>
</organism>
<keyword evidence="3" id="KW-0732">Signal</keyword>
<dbReference type="InterPro" id="IPR036772">
    <property type="entry name" value="SRCR-like_dom_sf"/>
</dbReference>
<comment type="subcellular location">
    <subcellularLocation>
        <location evidence="1">Secreted</location>
    </subcellularLocation>
</comment>
<evidence type="ECO:0000256" key="2">
    <source>
        <dbReference type="ARBA" id="ARBA00022525"/>
    </source>
</evidence>
<dbReference type="Gene3D" id="3.10.250.10">
    <property type="entry name" value="SRCR-like domain"/>
    <property type="match status" value="2"/>
</dbReference>
<feature type="disulfide bond" evidence="7">
    <location>
        <begin position="143"/>
        <end position="153"/>
    </location>
</feature>
<evidence type="ECO:0000313" key="10">
    <source>
        <dbReference type="Ensembl" id="ENSAPOP00000019146.1"/>
    </source>
</evidence>
<keyword evidence="6" id="KW-0325">Glycoprotein</keyword>
<dbReference type="InParanoid" id="A0A3Q1FM31"/>
<dbReference type="GO" id="GO:0005615">
    <property type="term" value="C:extracellular space"/>
    <property type="evidence" value="ECO:0007669"/>
    <property type="project" value="TreeGrafter"/>
</dbReference>
<dbReference type="Ensembl" id="ENSAPOT00000028948.1">
    <property type="protein sequence ID" value="ENSAPOP00000019146.1"/>
    <property type="gene ID" value="ENSAPOG00000022564.1"/>
</dbReference>
<feature type="region of interest" description="Disordered" evidence="8">
    <location>
        <begin position="1"/>
        <end position="20"/>
    </location>
</feature>
<feature type="domain" description="SRCR" evidence="9">
    <location>
        <begin position="72"/>
        <end position="174"/>
    </location>
</feature>
<dbReference type="FunFam" id="3.10.250.10:FF:000004">
    <property type="entry name" value="Scavenger receptor cysteine-rich type 1 protein M130"/>
    <property type="match status" value="1"/>
</dbReference>
<evidence type="ECO:0000256" key="3">
    <source>
        <dbReference type="ARBA" id="ARBA00022729"/>
    </source>
</evidence>
<dbReference type="PROSITE" id="PS50287">
    <property type="entry name" value="SRCR_2"/>
    <property type="match status" value="3"/>
</dbReference>
<evidence type="ECO:0000256" key="7">
    <source>
        <dbReference type="PROSITE-ProRule" id="PRU00196"/>
    </source>
</evidence>
<reference evidence="10" key="2">
    <citation type="submission" date="2025-09" db="UniProtKB">
        <authorList>
            <consortium name="Ensembl"/>
        </authorList>
    </citation>
    <scope>IDENTIFICATION</scope>
</reference>
<evidence type="ECO:0000259" key="9">
    <source>
        <dbReference type="PROSITE" id="PS50287"/>
    </source>
</evidence>
<dbReference type="InterPro" id="IPR001190">
    <property type="entry name" value="SRCR"/>
</dbReference>
<feature type="compositionally biased region" description="Basic residues" evidence="8">
    <location>
        <begin position="1"/>
        <end position="15"/>
    </location>
</feature>
<evidence type="ECO:0000313" key="11">
    <source>
        <dbReference type="Proteomes" id="UP000257200"/>
    </source>
</evidence>